<proteinExistence type="predicted"/>
<dbReference type="AlphaFoldDB" id="A0A1I4G2Q0"/>
<protein>
    <submittedName>
        <fullName evidence="2">Uncharacterized protein</fullName>
    </submittedName>
</protein>
<evidence type="ECO:0000313" key="3">
    <source>
        <dbReference type="Proteomes" id="UP000323300"/>
    </source>
</evidence>
<keyword evidence="3" id="KW-1185">Reference proteome</keyword>
<organism evidence="2 3">
    <name type="scientific">Neomesorhizobium albiziae</name>
    <dbReference type="NCBI Taxonomy" id="335020"/>
    <lineage>
        <taxon>Bacteria</taxon>
        <taxon>Pseudomonadati</taxon>
        <taxon>Pseudomonadota</taxon>
        <taxon>Alphaproteobacteria</taxon>
        <taxon>Hyphomicrobiales</taxon>
        <taxon>Phyllobacteriaceae</taxon>
        <taxon>Neomesorhizobium</taxon>
    </lineage>
</organism>
<evidence type="ECO:0000313" key="2">
    <source>
        <dbReference type="EMBL" id="SFL23973.1"/>
    </source>
</evidence>
<feature type="region of interest" description="Disordered" evidence="1">
    <location>
        <begin position="1"/>
        <end position="29"/>
    </location>
</feature>
<dbReference type="Proteomes" id="UP000323300">
    <property type="component" value="Unassembled WGS sequence"/>
</dbReference>
<sequence>MTNPVRWTRQPLPDRSAPSLPKQMQHYRARDTGNIQWEIARGIQSEVGHWTGAKVSYRGQPVDRENMAR</sequence>
<reference evidence="2 3" key="1">
    <citation type="submission" date="2016-10" db="EMBL/GenBank/DDBJ databases">
        <authorList>
            <person name="Varghese N."/>
            <person name="Submissions S."/>
        </authorList>
    </citation>
    <scope>NUCLEOTIDE SEQUENCE [LARGE SCALE GENOMIC DNA]</scope>
    <source>
        <strain evidence="2 3">DSM 21822</strain>
    </source>
</reference>
<gene>
    <name evidence="2" type="ORF">SAMN04488498_1765</name>
</gene>
<name>A0A1I4G2Q0_9HYPH</name>
<evidence type="ECO:0000256" key="1">
    <source>
        <dbReference type="SAM" id="MobiDB-lite"/>
    </source>
</evidence>
<accession>A0A1I4G2Q0</accession>
<dbReference type="EMBL" id="FOSL01000076">
    <property type="protein sequence ID" value="SFL23973.1"/>
    <property type="molecule type" value="Genomic_DNA"/>
</dbReference>